<keyword evidence="3" id="KW-1185">Reference proteome</keyword>
<evidence type="ECO:0000313" key="2">
    <source>
        <dbReference type="EMBL" id="KYN36333.1"/>
    </source>
</evidence>
<organism evidence="2 3">
    <name type="scientific">Trachymyrmex septentrionalis</name>
    <dbReference type="NCBI Taxonomy" id="34720"/>
    <lineage>
        <taxon>Eukaryota</taxon>
        <taxon>Metazoa</taxon>
        <taxon>Ecdysozoa</taxon>
        <taxon>Arthropoda</taxon>
        <taxon>Hexapoda</taxon>
        <taxon>Insecta</taxon>
        <taxon>Pterygota</taxon>
        <taxon>Neoptera</taxon>
        <taxon>Endopterygota</taxon>
        <taxon>Hymenoptera</taxon>
        <taxon>Apocrita</taxon>
        <taxon>Aculeata</taxon>
        <taxon>Formicoidea</taxon>
        <taxon>Formicidae</taxon>
        <taxon>Myrmicinae</taxon>
        <taxon>Trachymyrmex</taxon>
    </lineage>
</organism>
<reference evidence="2 3" key="1">
    <citation type="submission" date="2016-03" db="EMBL/GenBank/DDBJ databases">
        <title>Trachymyrmex septentrionalis WGS genome.</title>
        <authorList>
            <person name="Nygaard S."/>
            <person name="Hu H."/>
            <person name="Boomsma J."/>
            <person name="Zhang G."/>
        </authorList>
    </citation>
    <scope>NUCLEOTIDE SEQUENCE [LARGE SCALE GENOMIC DNA]</scope>
    <source>
        <strain evidence="2">Tsep2-gDNA-1</strain>
        <tissue evidence="2">Whole body</tissue>
    </source>
</reference>
<evidence type="ECO:0000256" key="1">
    <source>
        <dbReference type="SAM" id="MobiDB-lite"/>
    </source>
</evidence>
<feature type="compositionally biased region" description="Basic and acidic residues" evidence="1">
    <location>
        <begin position="131"/>
        <end position="150"/>
    </location>
</feature>
<sequence length="173" mass="19560">MTSSDAALMNICTIIFQGGGGTTRRTIATRLLTTTLDIQEKLVTSKLRPSLAIAVDSAISEARRKSYCAICIQDKFLDDSAKSLMQKSSQYIQECEEESNFIILHLKKNKAARHIGCEGVREEEEDDEGEEEKHEESETREREKLEERKSHLVRHGPLVERIHQSLVSRASSQ</sequence>
<proteinExistence type="predicted"/>
<protein>
    <submittedName>
        <fullName evidence="2">Uncharacterized protein</fullName>
    </submittedName>
</protein>
<feature type="region of interest" description="Disordered" evidence="1">
    <location>
        <begin position="119"/>
        <end position="157"/>
    </location>
</feature>
<dbReference type="AlphaFoldDB" id="A0A195F7B5"/>
<dbReference type="EMBL" id="KQ981744">
    <property type="protein sequence ID" value="KYN36333.1"/>
    <property type="molecule type" value="Genomic_DNA"/>
</dbReference>
<gene>
    <name evidence="2" type="ORF">ALC56_09293</name>
</gene>
<evidence type="ECO:0000313" key="3">
    <source>
        <dbReference type="Proteomes" id="UP000078541"/>
    </source>
</evidence>
<dbReference type="Proteomes" id="UP000078541">
    <property type="component" value="Unassembled WGS sequence"/>
</dbReference>
<feature type="compositionally biased region" description="Acidic residues" evidence="1">
    <location>
        <begin position="121"/>
        <end position="130"/>
    </location>
</feature>
<name>A0A195F7B5_9HYME</name>
<accession>A0A195F7B5</accession>